<evidence type="ECO:0000313" key="9">
    <source>
        <dbReference type="EMBL" id="SMA44849.1"/>
    </source>
</evidence>
<dbReference type="OrthoDB" id="5472127at2"/>
<feature type="transmembrane region" description="Helical" evidence="8">
    <location>
        <begin position="213"/>
        <end position="231"/>
    </location>
</feature>
<evidence type="ECO:0000256" key="6">
    <source>
        <dbReference type="ARBA" id="ARBA00022989"/>
    </source>
</evidence>
<dbReference type="GO" id="GO:0005886">
    <property type="term" value="C:plasma membrane"/>
    <property type="evidence" value="ECO:0007669"/>
    <property type="project" value="UniProtKB-SubCell"/>
</dbReference>
<feature type="transmembrane region" description="Helical" evidence="8">
    <location>
        <begin position="120"/>
        <end position="139"/>
    </location>
</feature>
<evidence type="ECO:0000256" key="8">
    <source>
        <dbReference type="RuleBase" id="RU363041"/>
    </source>
</evidence>
<evidence type="ECO:0000256" key="4">
    <source>
        <dbReference type="ARBA" id="ARBA00022475"/>
    </source>
</evidence>
<organism evidence="9 10">
    <name type="scientific">Parendozoicomonas haliclonae</name>
    <dbReference type="NCBI Taxonomy" id="1960125"/>
    <lineage>
        <taxon>Bacteria</taxon>
        <taxon>Pseudomonadati</taxon>
        <taxon>Pseudomonadota</taxon>
        <taxon>Gammaproteobacteria</taxon>
        <taxon>Oceanospirillales</taxon>
        <taxon>Endozoicomonadaceae</taxon>
        <taxon>Parendozoicomonas</taxon>
    </lineage>
</organism>
<feature type="transmembrane region" description="Helical" evidence="8">
    <location>
        <begin position="189"/>
        <end position="207"/>
    </location>
</feature>
<evidence type="ECO:0000256" key="2">
    <source>
        <dbReference type="ARBA" id="ARBA00009142"/>
    </source>
</evidence>
<dbReference type="Pfam" id="PF01925">
    <property type="entry name" value="TauE"/>
    <property type="match status" value="1"/>
</dbReference>
<feature type="transmembrane region" description="Helical" evidence="8">
    <location>
        <begin position="159"/>
        <end position="177"/>
    </location>
</feature>
<proteinExistence type="inferred from homology"/>
<keyword evidence="6 8" id="KW-1133">Transmembrane helix</keyword>
<dbReference type="Proteomes" id="UP000196573">
    <property type="component" value="Unassembled WGS sequence"/>
</dbReference>
<gene>
    <name evidence="9" type="ORF">EHSB41UT_01812</name>
</gene>
<evidence type="ECO:0000256" key="7">
    <source>
        <dbReference type="ARBA" id="ARBA00023136"/>
    </source>
</evidence>
<dbReference type="PANTHER" id="PTHR30269:SF37">
    <property type="entry name" value="MEMBRANE TRANSPORTER PROTEIN"/>
    <property type="match status" value="1"/>
</dbReference>
<dbReference type="EMBL" id="FWPT01000004">
    <property type="protein sequence ID" value="SMA44849.1"/>
    <property type="molecule type" value="Genomic_DNA"/>
</dbReference>
<feature type="transmembrane region" description="Helical" evidence="8">
    <location>
        <begin position="94"/>
        <end position="113"/>
    </location>
</feature>
<feature type="transmembrane region" description="Helical" evidence="8">
    <location>
        <begin position="12"/>
        <end position="33"/>
    </location>
</feature>
<sequence length="236" mass="25293">MDYFWVSLAVMLGAAVQTAFGFGLAIVCAPLLIMLDPQLVPGPLIFCSMLQGSVTVYHNRHDLDLRGLVSALVGRIPGTAVGIWLLTFLNYEQLSIIVGVIVLLAVVVSVSKVNIAPTKVSMFCAGMVSGLFGSTTAVGGPPMALLMQNQASGHLRANMAGFFLFGSFISLLALSWTGKYGLPEIKQSFSLLPGVLLGYFLCRLLPLQRWDRFLRPGILVICTVCGSLAILKGVSW</sequence>
<evidence type="ECO:0000256" key="3">
    <source>
        <dbReference type="ARBA" id="ARBA00022448"/>
    </source>
</evidence>
<feature type="transmembrane region" description="Helical" evidence="8">
    <location>
        <begin position="69"/>
        <end position="88"/>
    </location>
</feature>
<comment type="similarity">
    <text evidence="2 8">Belongs to the 4-toluene sulfonate uptake permease (TSUP) (TC 2.A.102) family.</text>
</comment>
<keyword evidence="3" id="KW-0813">Transport</keyword>
<comment type="subcellular location">
    <subcellularLocation>
        <location evidence="1 8">Cell membrane</location>
        <topology evidence="1 8">Multi-pass membrane protein</topology>
    </subcellularLocation>
</comment>
<dbReference type="InterPro" id="IPR002781">
    <property type="entry name" value="TM_pro_TauE-like"/>
</dbReference>
<reference evidence="9 10" key="1">
    <citation type="submission" date="2017-03" db="EMBL/GenBank/DDBJ databases">
        <authorList>
            <person name="Afonso C.L."/>
            <person name="Miller P.J."/>
            <person name="Scott M.A."/>
            <person name="Spackman E."/>
            <person name="Goraichik I."/>
            <person name="Dimitrov K.M."/>
            <person name="Suarez D.L."/>
            <person name="Swayne D.E."/>
        </authorList>
    </citation>
    <scope>NUCLEOTIDE SEQUENCE [LARGE SCALE GENOMIC DNA]</scope>
    <source>
        <strain evidence="9">SB41UT1</strain>
    </source>
</reference>
<dbReference type="PANTHER" id="PTHR30269">
    <property type="entry name" value="TRANSMEMBRANE PROTEIN YFCA"/>
    <property type="match status" value="1"/>
</dbReference>
<accession>A0A1X7AIY9</accession>
<evidence type="ECO:0000256" key="5">
    <source>
        <dbReference type="ARBA" id="ARBA00022692"/>
    </source>
</evidence>
<keyword evidence="7 8" id="KW-0472">Membrane</keyword>
<evidence type="ECO:0000313" key="10">
    <source>
        <dbReference type="Proteomes" id="UP000196573"/>
    </source>
</evidence>
<dbReference type="AlphaFoldDB" id="A0A1X7AIY9"/>
<evidence type="ECO:0000256" key="1">
    <source>
        <dbReference type="ARBA" id="ARBA00004651"/>
    </source>
</evidence>
<name>A0A1X7AIY9_9GAMM</name>
<dbReference type="RefSeq" id="WP_087109065.1">
    <property type="nucleotide sequence ID" value="NZ_CBCSCN010000002.1"/>
</dbReference>
<keyword evidence="5 8" id="KW-0812">Transmembrane</keyword>
<protein>
    <recommendedName>
        <fullName evidence="8">Probable membrane transporter protein</fullName>
    </recommendedName>
</protein>
<dbReference type="InterPro" id="IPR052017">
    <property type="entry name" value="TSUP"/>
</dbReference>
<keyword evidence="4 8" id="KW-1003">Cell membrane</keyword>
<keyword evidence="10" id="KW-1185">Reference proteome</keyword>